<dbReference type="GO" id="GO:0005840">
    <property type="term" value="C:ribosome"/>
    <property type="evidence" value="ECO:0007669"/>
    <property type="project" value="UniProtKB-KW"/>
</dbReference>
<reference evidence="19" key="1">
    <citation type="submission" date="2024-02" db="UniProtKB">
        <authorList>
            <consortium name="WormBaseParasite"/>
        </authorList>
    </citation>
    <scope>IDENTIFICATION</scope>
</reference>
<feature type="region of interest" description="Disordered" evidence="15">
    <location>
        <begin position="508"/>
        <end position="528"/>
    </location>
</feature>
<comment type="similarity">
    <text evidence="1">Belongs to the centaurin gamma-like family.</text>
</comment>
<dbReference type="InterPro" id="IPR037278">
    <property type="entry name" value="ARFGAP/RecO"/>
</dbReference>
<evidence type="ECO:0000256" key="8">
    <source>
        <dbReference type="ARBA" id="ARBA00022833"/>
    </source>
</evidence>
<dbReference type="SMART" id="SM00233">
    <property type="entry name" value="PH"/>
    <property type="match status" value="1"/>
</dbReference>
<dbReference type="PROSITE" id="PS51421">
    <property type="entry name" value="RAS"/>
    <property type="match status" value="1"/>
</dbReference>
<feature type="region of interest" description="Disordered" evidence="15">
    <location>
        <begin position="668"/>
        <end position="740"/>
    </location>
</feature>
<dbReference type="InterPro" id="IPR002110">
    <property type="entry name" value="Ankyrin_rpt"/>
</dbReference>
<dbReference type="InterPro" id="IPR019775">
    <property type="entry name" value="WD40_repeat_CS"/>
</dbReference>
<keyword evidence="18" id="KW-1185">Reference proteome</keyword>
<feature type="repeat" description="WD" evidence="13">
    <location>
        <begin position="1388"/>
        <end position="1427"/>
    </location>
</feature>
<evidence type="ECO:0000256" key="2">
    <source>
        <dbReference type="ARBA" id="ARBA00007253"/>
    </source>
</evidence>
<feature type="repeat" description="WD" evidence="13">
    <location>
        <begin position="1297"/>
        <end position="1338"/>
    </location>
</feature>
<evidence type="ECO:0000256" key="15">
    <source>
        <dbReference type="SAM" id="MobiDB-lite"/>
    </source>
</evidence>
<evidence type="ECO:0000256" key="14">
    <source>
        <dbReference type="PROSITE-ProRule" id="PRU00288"/>
    </source>
</evidence>
<dbReference type="InterPro" id="IPR051282">
    <property type="entry name" value="Arf-GAP_GTPase_ANK_PH"/>
</dbReference>
<feature type="domain" description="Arf-GAP" evidence="17">
    <location>
        <begin position="801"/>
        <end position="921"/>
    </location>
</feature>
<evidence type="ECO:0000256" key="3">
    <source>
        <dbReference type="ARBA" id="ARBA00022468"/>
    </source>
</evidence>
<keyword evidence="10 12" id="KW-0040">ANK repeat</keyword>
<evidence type="ECO:0000256" key="11">
    <source>
        <dbReference type="ARBA" id="ARBA00023274"/>
    </source>
</evidence>
<keyword evidence="3" id="KW-0343">GTPase activation</keyword>
<dbReference type="SUPFAM" id="SSF52540">
    <property type="entry name" value="P-loop containing nucleoside triphosphate hydrolases"/>
    <property type="match status" value="1"/>
</dbReference>
<keyword evidence="6" id="KW-0677">Repeat</keyword>
<dbReference type="Pfam" id="PF12796">
    <property type="entry name" value="Ank_2"/>
    <property type="match status" value="1"/>
</dbReference>
<evidence type="ECO:0000256" key="5">
    <source>
        <dbReference type="ARBA" id="ARBA00022723"/>
    </source>
</evidence>
<keyword evidence="4 13" id="KW-0853">WD repeat</keyword>
<dbReference type="GO" id="GO:1990904">
    <property type="term" value="C:ribonucleoprotein complex"/>
    <property type="evidence" value="ECO:0007669"/>
    <property type="project" value="UniProtKB-KW"/>
</dbReference>
<feature type="repeat" description="WD" evidence="13">
    <location>
        <begin position="1169"/>
        <end position="1210"/>
    </location>
</feature>
<dbReference type="PROSITE" id="PS50297">
    <property type="entry name" value="ANK_REP_REGION"/>
    <property type="match status" value="1"/>
</dbReference>
<comment type="similarity">
    <text evidence="2">Belongs to the WD repeat G protein beta family. Ribosomal protein RACK1 subfamily.</text>
</comment>
<dbReference type="InterPro" id="IPR036322">
    <property type="entry name" value="WD40_repeat_dom_sf"/>
</dbReference>
<dbReference type="SMART" id="SM00105">
    <property type="entry name" value="ArfGap"/>
    <property type="match status" value="1"/>
</dbReference>
<dbReference type="InterPro" id="IPR001164">
    <property type="entry name" value="ArfGAP_dom"/>
</dbReference>
<dbReference type="InterPro" id="IPR036770">
    <property type="entry name" value="Ankyrin_rpt-contain_sf"/>
</dbReference>
<evidence type="ECO:0000256" key="4">
    <source>
        <dbReference type="ARBA" id="ARBA00022574"/>
    </source>
</evidence>
<keyword evidence="5" id="KW-0479">Metal-binding</keyword>
<feature type="repeat" description="ANK" evidence="12">
    <location>
        <begin position="959"/>
        <end position="991"/>
    </location>
</feature>
<dbReference type="InterPro" id="IPR001849">
    <property type="entry name" value="PH_domain"/>
</dbReference>
<dbReference type="Pfam" id="PF00071">
    <property type="entry name" value="Ras"/>
    <property type="match status" value="1"/>
</dbReference>
<evidence type="ECO:0000313" key="19">
    <source>
        <dbReference type="WBParaSite" id="TCONS_00005920.p1"/>
    </source>
</evidence>
<dbReference type="Gene3D" id="2.30.29.30">
    <property type="entry name" value="Pleckstrin-homology domain (PH domain)/Phosphotyrosine-binding domain (PTB)"/>
    <property type="match status" value="1"/>
</dbReference>
<dbReference type="SUPFAM" id="SSF48403">
    <property type="entry name" value="Ankyrin repeat"/>
    <property type="match status" value="1"/>
</dbReference>
<protein>
    <submittedName>
        <fullName evidence="19">Small ribosomal subunit protein RACK1</fullName>
    </submittedName>
</protein>
<dbReference type="InterPro" id="IPR011993">
    <property type="entry name" value="PH-like_dom_sf"/>
</dbReference>
<dbReference type="Gene3D" id="2.130.10.10">
    <property type="entry name" value="YVTN repeat-like/Quinoprotein amine dehydrogenase"/>
    <property type="match status" value="1"/>
</dbReference>
<evidence type="ECO:0000256" key="12">
    <source>
        <dbReference type="PROSITE-ProRule" id="PRU00023"/>
    </source>
</evidence>
<dbReference type="Gene3D" id="1.10.220.150">
    <property type="entry name" value="Arf GTPase activating protein"/>
    <property type="match status" value="1"/>
</dbReference>
<dbReference type="PROSITE" id="PS50294">
    <property type="entry name" value="WD_REPEATS_REGION"/>
    <property type="match status" value="6"/>
</dbReference>
<dbReference type="GO" id="GO:0003924">
    <property type="term" value="F:GTPase activity"/>
    <property type="evidence" value="ECO:0007669"/>
    <property type="project" value="InterPro"/>
</dbReference>
<dbReference type="CDD" id="cd00200">
    <property type="entry name" value="WD40"/>
    <property type="match status" value="1"/>
</dbReference>
<evidence type="ECO:0000256" key="13">
    <source>
        <dbReference type="PROSITE-ProRule" id="PRU00221"/>
    </source>
</evidence>
<dbReference type="PANTHER" id="PTHR45819:SF5">
    <property type="entry name" value="CENTAURIN-GAMMA-1A"/>
    <property type="match status" value="1"/>
</dbReference>
<dbReference type="SMART" id="SM00175">
    <property type="entry name" value="RAB"/>
    <property type="match status" value="1"/>
</dbReference>
<evidence type="ECO:0000259" key="17">
    <source>
        <dbReference type="PROSITE" id="PS50115"/>
    </source>
</evidence>
<dbReference type="PRINTS" id="PR00320">
    <property type="entry name" value="GPROTEINBRPT"/>
</dbReference>
<dbReference type="SMART" id="SM00173">
    <property type="entry name" value="RAS"/>
    <property type="match status" value="1"/>
</dbReference>
<dbReference type="SMART" id="SM00248">
    <property type="entry name" value="ANK"/>
    <property type="match status" value="2"/>
</dbReference>
<dbReference type="InterPro" id="IPR001806">
    <property type="entry name" value="Small_GTPase"/>
</dbReference>
<dbReference type="FunFam" id="3.40.50.300:FF:000178">
    <property type="entry name" value="Arf-GAP with GTPase, ANK repeat and PH domain-containing protein 1"/>
    <property type="match status" value="1"/>
</dbReference>
<dbReference type="InterPro" id="IPR020472">
    <property type="entry name" value="WD40_PAC1"/>
</dbReference>
<dbReference type="InterPro" id="IPR001680">
    <property type="entry name" value="WD40_rpt"/>
</dbReference>
<evidence type="ECO:0000256" key="9">
    <source>
        <dbReference type="ARBA" id="ARBA00022980"/>
    </source>
</evidence>
<feature type="compositionally biased region" description="Basic residues" evidence="15">
    <location>
        <begin position="725"/>
        <end position="734"/>
    </location>
</feature>
<sequence length="1427" mass="158476">MTVYGINGKPLIFTGYNSSTLVTKSSAGIVTKFNMNMTIGAGCEEFFINSSSSEDDEDTSYSSINNFKSKNLLSVSFYEPSTTKKRSSKFESIKSKLSLSKASFASLKDLFIKTPKPKRTIKSKRKFILGKRSCDKSYYHTLSSNDYTPKSVLVKKKPKIKVNSFDVNDSFKYNQDAFVNSHEWTISRNVSEMKLGIVGTPHSGKTALVNHFLTGAYSREDSPEGGRFKKQIVLDGQSYLLLLRDDGSVIPGKNFANWLDGVIFVFNVDSRESFEYIYTFYQAISKHRNMSECPMILVGSLDTISSSSPRVVSEHEARSLAVKIKKCAYYETCATFGLNVENVFKDACSKIVLYRLKIFGSPAIVSGTKNNSTSQYPNQESIHENQNIHYAVPHSSQTLNRGSRSSSRNSCVSNILTEKDRESKRHSQYISSQNFLNSVKESPTINQKILDRGSSACSIPFIPPLPISKPPSMAPPEYSGIVKSNPINYDSLEGGTTSTPITNNLLSNQQHSGNNKMPTPSSTPNTQRKHRRISNIFHRHHDDKQSPAQMLQNLGGGRAIPVKQGLLYKRSTKSLNKEWKKKYVCLYSDGRLCYHQNLKDYMDKGSQGKEVFLGLATVRLSGRPRPPRVTQRASVAVPSTSGKENLGPLLKTGRYSLAPNDELLASLSNPTLDIPSNGTVSPSAGDGTSGGSDGGDQLTSTTGSVSKGTGSSIINAISGGSNSVLKKKKGHRRLGSSTKNEEDEDCEFEIICFDQKRWAFCAANVEERDEWVSKIEEQIEKALTENKSEKNEKSSRVHGKKEQIKALHNIPGNDKCADCRATNPIWASINLGILICIECSGIHRNLGTHISKVRSLELDDWPIEYLAVMKAIGNSFSNKIWEHNAPKDKKPLPDSTRDIKEAWIRNKYEQKRFLPAIPVDRTLGRQLFDSIIAKDLYNVLLVLSRCSDKEVNGLYTDCDKRAPIHLACAVGSVEILQLLLWRNANFKVLDANGHSALWYSKNNGHKECVDVLLHNGLEDDYGCKDMPKKITSPTSTDQMIIGSLSNRDFITTPKDESISLRGVSISRPTISKFHMDGSLDKKANYNFNEEDEVSSEIQFRKMSEQMKLEGNLIGHRGHVTQIAVNPTNPNVIVSSSRDKSIISWNLENYEKDFSGVTGSYLTGKPNKAYLGHDHFVSDVVLSVDGQFALTGSWDKTLRLWDLNTGKTSRTFQAHTNDVLSVAFSADNRQIVSASRDRSIKLWNTLGECKHSIDNAHNGWVSTVRFSPSSHNPVIVSAGWDNVVKVWSLTDCSLRTNHHGHKGYINDVTVSPDGSLCASGGKDGNAMLWDFNEGKHLYTLDGNDVINALAFSPNRYWLCAAVGSTVKIWDLEHKRIVDELKIDISAKGAKARAPECTSIAWSADGQTLFAGYTDNVIRVWRVYNAAKN</sequence>
<feature type="region of interest" description="Disordered" evidence="15">
    <location>
        <begin position="395"/>
        <end position="427"/>
    </location>
</feature>
<dbReference type="Pfam" id="PF00400">
    <property type="entry name" value="WD40"/>
    <property type="match status" value="7"/>
</dbReference>
<dbReference type="PROSITE" id="PS51419">
    <property type="entry name" value="RAB"/>
    <property type="match status" value="1"/>
</dbReference>
<dbReference type="GO" id="GO:0005525">
    <property type="term" value="F:GTP binding"/>
    <property type="evidence" value="ECO:0007669"/>
    <property type="project" value="InterPro"/>
</dbReference>
<keyword evidence="9" id="KW-0689">Ribosomal protein</keyword>
<name>A0AAF5D2N0_STRER</name>
<evidence type="ECO:0000256" key="10">
    <source>
        <dbReference type="ARBA" id="ARBA00023043"/>
    </source>
</evidence>
<keyword evidence="8" id="KW-0862">Zinc</keyword>
<evidence type="ECO:0000256" key="1">
    <source>
        <dbReference type="ARBA" id="ARBA00005430"/>
    </source>
</evidence>
<dbReference type="AlphaFoldDB" id="A0AAF5D2N0"/>
<feature type="compositionally biased region" description="Polar residues" evidence="15">
    <location>
        <begin position="668"/>
        <end position="682"/>
    </location>
</feature>
<dbReference type="SUPFAM" id="SSF50978">
    <property type="entry name" value="WD40 repeat-like"/>
    <property type="match status" value="1"/>
</dbReference>
<dbReference type="WBParaSite" id="TCONS_00005920.p1">
    <property type="protein sequence ID" value="TCONS_00005920.p1"/>
    <property type="gene ID" value="XLOC_004128"/>
</dbReference>
<dbReference type="SMART" id="SM00174">
    <property type="entry name" value="RHO"/>
    <property type="match status" value="1"/>
</dbReference>
<proteinExistence type="inferred from homology"/>
<dbReference type="CDD" id="cd08836">
    <property type="entry name" value="ArfGap_AGAP"/>
    <property type="match status" value="1"/>
</dbReference>
<dbReference type="PRINTS" id="PR00405">
    <property type="entry name" value="REVINTRACTNG"/>
</dbReference>
<dbReference type="Pfam" id="PF01412">
    <property type="entry name" value="ArfGap"/>
    <property type="match status" value="1"/>
</dbReference>
<feature type="compositionally biased region" description="Polar residues" evidence="15">
    <location>
        <begin position="508"/>
        <end position="526"/>
    </location>
</feature>
<dbReference type="Proteomes" id="UP000035681">
    <property type="component" value="Unplaced"/>
</dbReference>
<dbReference type="Gene3D" id="1.25.40.20">
    <property type="entry name" value="Ankyrin repeat-containing domain"/>
    <property type="match status" value="1"/>
</dbReference>
<feature type="repeat" description="WD" evidence="13">
    <location>
        <begin position="1112"/>
        <end position="1154"/>
    </location>
</feature>
<dbReference type="SMART" id="SM00320">
    <property type="entry name" value="WD40"/>
    <property type="match status" value="7"/>
</dbReference>
<dbReference type="PROSITE" id="PS50088">
    <property type="entry name" value="ANK_REPEAT"/>
    <property type="match status" value="1"/>
</dbReference>
<feature type="region of interest" description="Disordered" evidence="15">
    <location>
        <begin position="623"/>
        <end position="652"/>
    </location>
</feature>
<dbReference type="Gene3D" id="3.40.50.300">
    <property type="entry name" value="P-loop containing nucleotide triphosphate hydrolases"/>
    <property type="match status" value="1"/>
</dbReference>
<feature type="repeat" description="WD" evidence="13">
    <location>
        <begin position="1253"/>
        <end position="1288"/>
    </location>
</feature>
<accession>A0AAF5D2N0</accession>
<feature type="compositionally biased region" description="Low complexity" evidence="15">
    <location>
        <begin position="695"/>
        <end position="723"/>
    </location>
</feature>
<dbReference type="InterPro" id="IPR015943">
    <property type="entry name" value="WD40/YVTN_repeat-like_dom_sf"/>
</dbReference>
<dbReference type="PROSITE" id="PS50115">
    <property type="entry name" value="ARFGAP"/>
    <property type="match status" value="1"/>
</dbReference>
<dbReference type="FunFam" id="1.10.220.150:FF:000023">
    <property type="entry name" value="Arf-GAP with ANK repeat and PH domain-containing protein cnt-2"/>
    <property type="match status" value="1"/>
</dbReference>
<dbReference type="PROSITE" id="PS00678">
    <property type="entry name" value="WD_REPEATS_1"/>
    <property type="match status" value="3"/>
</dbReference>
<organism evidence="18 19">
    <name type="scientific">Strongyloides stercoralis</name>
    <name type="common">Threadworm</name>
    <dbReference type="NCBI Taxonomy" id="6248"/>
    <lineage>
        <taxon>Eukaryota</taxon>
        <taxon>Metazoa</taxon>
        <taxon>Ecdysozoa</taxon>
        <taxon>Nematoda</taxon>
        <taxon>Chromadorea</taxon>
        <taxon>Rhabditida</taxon>
        <taxon>Tylenchina</taxon>
        <taxon>Panagrolaimomorpha</taxon>
        <taxon>Strongyloidoidea</taxon>
        <taxon>Strongyloididae</taxon>
        <taxon>Strongyloides</taxon>
    </lineage>
</organism>
<dbReference type="GO" id="GO:0008270">
    <property type="term" value="F:zinc ion binding"/>
    <property type="evidence" value="ECO:0007669"/>
    <property type="project" value="UniProtKB-KW"/>
</dbReference>
<evidence type="ECO:0000313" key="18">
    <source>
        <dbReference type="Proteomes" id="UP000035681"/>
    </source>
</evidence>
<evidence type="ECO:0000259" key="16">
    <source>
        <dbReference type="PROSITE" id="PS50003"/>
    </source>
</evidence>
<evidence type="ECO:0000256" key="6">
    <source>
        <dbReference type="ARBA" id="ARBA00022737"/>
    </source>
</evidence>
<dbReference type="SUPFAM" id="SSF50729">
    <property type="entry name" value="PH domain-like"/>
    <property type="match status" value="1"/>
</dbReference>
<dbReference type="GO" id="GO:0005096">
    <property type="term" value="F:GTPase activator activity"/>
    <property type="evidence" value="ECO:0007669"/>
    <property type="project" value="UniProtKB-KW"/>
</dbReference>
<feature type="compositionally biased region" description="Low complexity" evidence="15">
    <location>
        <begin position="400"/>
        <end position="414"/>
    </location>
</feature>
<dbReference type="PROSITE" id="PS50003">
    <property type="entry name" value="PH_DOMAIN"/>
    <property type="match status" value="1"/>
</dbReference>
<dbReference type="PANTHER" id="PTHR45819">
    <property type="entry name" value="CENTAURIN-GAMMA-1A"/>
    <property type="match status" value="1"/>
</dbReference>
<feature type="repeat" description="WD" evidence="13">
    <location>
        <begin position="1211"/>
        <end position="1243"/>
    </location>
</feature>
<keyword evidence="7 14" id="KW-0863">Zinc-finger</keyword>
<dbReference type="PROSITE" id="PS50082">
    <property type="entry name" value="WD_REPEATS_2"/>
    <property type="match status" value="6"/>
</dbReference>
<dbReference type="InterPro" id="IPR038508">
    <property type="entry name" value="ArfGAP_dom_sf"/>
</dbReference>
<dbReference type="SUPFAM" id="SSF57863">
    <property type="entry name" value="ArfGap/RecO-like zinc finger"/>
    <property type="match status" value="1"/>
</dbReference>
<dbReference type="FunFam" id="2.130.10.10:FF:000018">
    <property type="entry name" value="Receptor for activated C kinase 1"/>
    <property type="match status" value="1"/>
</dbReference>
<evidence type="ECO:0000256" key="7">
    <source>
        <dbReference type="ARBA" id="ARBA00022771"/>
    </source>
</evidence>
<keyword evidence="11" id="KW-0687">Ribonucleoprotein</keyword>
<dbReference type="InterPro" id="IPR027417">
    <property type="entry name" value="P-loop_NTPase"/>
</dbReference>
<feature type="domain" description="PH" evidence="16">
    <location>
        <begin position="560"/>
        <end position="780"/>
    </location>
</feature>
<feature type="compositionally biased region" description="Polar residues" evidence="15">
    <location>
        <begin position="631"/>
        <end position="643"/>
    </location>
</feature>